<keyword evidence="4" id="KW-1185">Reference proteome</keyword>
<proteinExistence type="predicted"/>
<feature type="region of interest" description="Disordered" evidence="1">
    <location>
        <begin position="1"/>
        <end position="25"/>
    </location>
</feature>
<comment type="caution">
    <text evidence="3">The sequence shown here is derived from an EMBL/GenBank/DDBJ whole genome shotgun (WGS) entry which is preliminary data.</text>
</comment>
<accession>A0ABW3YCE6</accession>
<protein>
    <recommendedName>
        <fullName evidence="5">Peptidase</fullName>
    </recommendedName>
</protein>
<evidence type="ECO:0008006" key="5">
    <source>
        <dbReference type="Google" id="ProtNLM"/>
    </source>
</evidence>
<organism evidence="3 4">
    <name type="scientific">Micromonospora sonneratiae</name>
    <dbReference type="NCBI Taxonomy" id="1184706"/>
    <lineage>
        <taxon>Bacteria</taxon>
        <taxon>Bacillati</taxon>
        <taxon>Actinomycetota</taxon>
        <taxon>Actinomycetes</taxon>
        <taxon>Micromonosporales</taxon>
        <taxon>Micromonosporaceae</taxon>
        <taxon>Micromonospora</taxon>
    </lineage>
</organism>
<evidence type="ECO:0000313" key="3">
    <source>
        <dbReference type="EMBL" id="MFD1320753.1"/>
    </source>
</evidence>
<reference evidence="4" key="1">
    <citation type="journal article" date="2019" name="Int. J. Syst. Evol. Microbiol.">
        <title>The Global Catalogue of Microorganisms (GCM) 10K type strain sequencing project: providing services to taxonomists for standard genome sequencing and annotation.</title>
        <authorList>
            <consortium name="The Broad Institute Genomics Platform"/>
            <consortium name="The Broad Institute Genome Sequencing Center for Infectious Disease"/>
            <person name="Wu L."/>
            <person name="Ma J."/>
        </authorList>
    </citation>
    <scope>NUCLEOTIDE SEQUENCE [LARGE SCALE GENOMIC DNA]</scope>
    <source>
        <strain evidence="4">JCM 31037</strain>
    </source>
</reference>
<dbReference type="EMBL" id="JBHTMP010000007">
    <property type="protein sequence ID" value="MFD1320753.1"/>
    <property type="molecule type" value="Genomic_DNA"/>
</dbReference>
<evidence type="ECO:0000256" key="1">
    <source>
        <dbReference type="SAM" id="MobiDB-lite"/>
    </source>
</evidence>
<gene>
    <name evidence="3" type="ORF">ACFQ4H_06575</name>
</gene>
<dbReference type="Proteomes" id="UP001597260">
    <property type="component" value="Unassembled WGS sequence"/>
</dbReference>
<feature type="transmembrane region" description="Helical" evidence="2">
    <location>
        <begin position="288"/>
        <end position="310"/>
    </location>
</feature>
<evidence type="ECO:0000256" key="2">
    <source>
        <dbReference type="SAM" id="Phobius"/>
    </source>
</evidence>
<feature type="compositionally biased region" description="Low complexity" evidence="1">
    <location>
        <begin position="1"/>
        <end position="18"/>
    </location>
</feature>
<keyword evidence="2" id="KW-1133">Transmembrane helix</keyword>
<name>A0ABW3YCE6_9ACTN</name>
<keyword evidence="2" id="KW-0472">Membrane</keyword>
<sequence length="316" mass="33629">MPPAAPAGAGTIARTPTGQPNPDASVGIRLVDAPVSRRDDLRAHQYIVDHVKPGETIGRRIEVTNSSEVTREIALYPAAATVEQSGFVFAPERAENELTSWIQLDRESIELDAEQYARIWVTIDVPETASAGERYAVVWAETAADPNPSANVRNVGRVGIRIYLSVGPGGEPASDFEIDRFSGERTPDGTPVVTARVRNTGGRALDLGGELFLSDGPAGLATGPFSVKLNTLGTGDTGTVRVPLDTRIPDGQWTARLVLASGVTERKASGTVTFGGQSVKKAAGLRPFPLLAAAATITVLAVALFGGYTYRRRWRR</sequence>
<evidence type="ECO:0000313" key="4">
    <source>
        <dbReference type="Proteomes" id="UP001597260"/>
    </source>
</evidence>
<dbReference type="RefSeq" id="WP_377568055.1">
    <property type="nucleotide sequence ID" value="NZ_JBHTMP010000007.1"/>
</dbReference>
<keyword evidence="2" id="KW-0812">Transmembrane</keyword>